<gene>
    <name evidence="1" type="primary">hutG</name>
    <name evidence="1" type="ORF">DDE23_09795</name>
</gene>
<dbReference type="OrthoDB" id="8716700at2"/>
<evidence type="ECO:0000313" key="1">
    <source>
        <dbReference type="EMBL" id="PVE47723.1"/>
    </source>
</evidence>
<dbReference type="RefSeq" id="WP_107751095.1">
    <property type="nucleotide sequence ID" value="NZ_QBKF01000003.1"/>
</dbReference>
<dbReference type="InterPro" id="IPR010247">
    <property type="entry name" value="HutG_amidohyd"/>
</dbReference>
<dbReference type="InterPro" id="IPR007709">
    <property type="entry name" value="N-FG_amidohydro"/>
</dbReference>
<dbReference type="AlphaFoldDB" id="A0A2T7USK6"/>
<dbReference type="NCBIfam" id="TIGR02017">
    <property type="entry name" value="hutG_amidohyd"/>
    <property type="match status" value="1"/>
</dbReference>
<dbReference type="Gene3D" id="3.40.630.40">
    <property type="entry name" value="Zn-dependent exopeptidases"/>
    <property type="match status" value="1"/>
</dbReference>
<reference evidence="1 2" key="1">
    <citation type="journal article" date="2011" name="Syst. Appl. Microbiol.">
        <title>Defluviimonas denitrificans gen. nov., sp. nov., and Pararhodobacter aggregans gen. nov., sp. nov., non-phototrophic Rhodobacteraceae from the biofilter of a marine aquaculture.</title>
        <authorList>
            <person name="Foesel B.U."/>
            <person name="Drake H.L."/>
            <person name="Schramm A."/>
        </authorList>
    </citation>
    <scope>NUCLEOTIDE SEQUENCE [LARGE SCALE GENOMIC DNA]</scope>
    <source>
        <strain evidence="1 2">D1-19</strain>
    </source>
</reference>
<keyword evidence="2" id="KW-1185">Reference proteome</keyword>
<dbReference type="Proteomes" id="UP000244810">
    <property type="component" value="Unassembled WGS sequence"/>
</dbReference>
<comment type="caution">
    <text evidence="1">The sequence shown here is derived from an EMBL/GenBank/DDBJ whole genome shotgun (WGS) entry which is preliminary data.</text>
</comment>
<dbReference type="Pfam" id="PF05013">
    <property type="entry name" value="FGase"/>
    <property type="match status" value="1"/>
</dbReference>
<organism evidence="1 2">
    <name type="scientific">Pararhodobacter aggregans</name>
    <dbReference type="NCBI Taxonomy" id="404875"/>
    <lineage>
        <taxon>Bacteria</taxon>
        <taxon>Pseudomonadati</taxon>
        <taxon>Pseudomonadota</taxon>
        <taxon>Alphaproteobacteria</taxon>
        <taxon>Rhodobacterales</taxon>
        <taxon>Paracoccaceae</taxon>
        <taxon>Pararhodobacter</taxon>
    </lineage>
</organism>
<name>A0A2T7USK6_9RHOB</name>
<proteinExistence type="predicted"/>
<sequence>MNPVEITRGKGPVVLGLPHTGTWLPDDVSARLNECGRGLDDTDWHIHTLYEGLLPGASTVRATFHRYVIDANRDPSGQSLYPGQNTTGLVPLTAFDGRPIWEREPTPDEVEARRVRYHAAYHAALEAEMERVRAEHGVAILYDCHSIRSHIPFLFDGILPDFNIGTNGGESCDPAIEAAVQGICARADGYSSVLNGRFKGGWTTRHYGRPTEGYHAIQMELAQSTHLTAEAAPWTLDAAKAEALRAPLAEILTTLADLAPTLGGKR</sequence>
<evidence type="ECO:0000313" key="2">
    <source>
        <dbReference type="Proteomes" id="UP000244810"/>
    </source>
</evidence>
<dbReference type="SUPFAM" id="SSF53187">
    <property type="entry name" value="Zn-dependent exopeptidases"/>
    <property type="match status" value="1"/>
</dbReference>
<protein>
    <submittedName>
        <fullName evidence="1">N-formylglutamate deformylase</fullName>
    </submittedName>
</protein>
<dbReference type="EMBL" id="QDDR01000004">
    <property type="protein sequence ID" value="PVE47723.1"/>
    <property type="molecule type" value="Genomic_DNA"/>
</dbReference>
<accession>A0A2T7USK6</accession>